<keyword evidence="5" id="KW-1185">Reference proteome</keyword>
<keyword evidence="1" id="KW-0472">Membrane</keyword>
<accession>A0ABQ1UET7</accession>
<feature type="transmembrane region" description="Helical" evidence="1">
    <location>
        <begin position="97"/>
        <end position="118"/>
    </location>
</feature>
<dbReference type="Pfam" id="PF04773">
    <property type="entry name" value="FecR"/>
    <property type="match status" value="1"/>
</dbReference>
<dbReference type="PANTHER" id="PTHR30273:SF2">
    <property type="entry name" value="PROTEIN FECR"/>
    <property type="match status" value="1"/>
</dbReference>
<gene>
    <name evidence="4" type="ORF">GCM10011339_00320</name>
</gene>
<evidence type="ECO:0000259" key="3">
    <source>
        <dbReference type="Pfam" id="PF16344"/>
    </source>
</evidence>
<keyword evidence="1" id="KW-1133">Transmembrane helix</keyword>
<dbReference type="Pfam" id="PF16344">
    <property type="entry name" value="FecR_C"/>
    <property type="match status" value="1"/>
</dbReference>
<dbReference type="PIRSF" id="PIRSF018266">
    <property type="entry name" value="FecR"/>
    <property type="match status" value="1"/>
</dbReference>
<dbReference type="Gene3D" id="3.55.50.30">
    <property type="match status" value="1"/>
</dbReference>
<comment type="caution">
    <text evidence="4">The sequence shown here is derived from an EMBL/GenBank/DDBJ whole genome shotgun (WGS) entry which is preliminary data.</text>
</comment>
<dbReference type="Gene3D" id="2.60.120.1440">
    <property type="match status" value="1"/>
</dbReference>
<proteinExistence type="predicted"/>
<evidence type="ECO:0000256" key="1">
    <source>
        <dbReference type="SAM" id="Phobius"/>
    </source>
</evidence>
<evidence type="ECO:0000259" key="2">
    <source>
        <dbReference type="Pfam" id="PF04773"/>
    </source>
</evidence>
<sequence>MSKEYQDITDFLEDHTFRDWVLHKDSLHRQEWEAFLAHHPDKKVEVDLAKAVLLELTEDRISWEGKAKADTKKAILQRIKGKASQERDITPPPRRGFFGWAKVAVVAILMLGAAAVAWEIKQTDTPQEVVQSPSWIVRTNHAGQKSIVHLPDGSKVVLNASSTIRYRDDFGKVNRDLSLQGEAFFDVKRDVAKPFSVMTGKVTTTALGTSFNVSAFDQAHPSIKLATGIVEIRRENPEKEEKLKLVPGEEAFMDPDNSLAKRQFDVSSAFLWKDGVLFFDRTPFGEVVKTLERWYAVEITVRHHPENKTPLVSGRFDNDHLDNVLTSIGYSLRFSHEIDQKKVTIDFQ</sequence>
<evidence type="ECO:0000313" key="4">
    <source>
        <dbReference type="EMBL" id="GGF16356.1"/>
    </source>
</evidence>
<dbReference type="InterPro" id="IPR032508">
    <property type="entry name" value="FecR_C"/>
</dbReference>
<protein>
    <submittedName>
        <fullName evidence="4">Anti-sigma factor</fullName>
    </submittedName>
</protein>
<evidence type="ECO:0000313" key="5">
    <source>
        <dbReference type="Proteomes" id="UP000647339"/>
    </source>
</evidence>
<dbReference type="PANTHER" id="PTHR30273">
    <property type="entry name" value="PERIPLASMIC SIGNAL SENSOR AND SIGMA FACTOR ACTIVATOR FECR-RELATED"/>
    <property type="match status" value="1"/>
</dbReference>
<dbReference type="InterPro" id="IPR006860">
    <property type="entry name" value="FecR"/>
</dbReference>
<dbReference type="Proteomes" id="UP000647339">
    <property type="component" value="Unassembled WGS sequence"/>
</dbReference>
<dbReference type="EMBL" id="BMIU01000001">
    <property type="protein sequence ID" value="GGF16356.1"/>
    <property type="molecule type" value="Genomic_DNA"/>
</dbReference>
<feature type="domain" description="FecR protein" evidence="2">
    <location>
        <begin position="138"/>
        <end position="230"/>
    </location>
</feature>
<feature type="domain" description="Protein FecR C-terminal" evidence="3">
    <location>
        <begin position="277"/>
        <end position="345"/>
    </location>
</feature>
<name>A0ABQ1UET7_9BACT</name>
<organism evidence="4 5">
    <name type="scientific">Echinicola rosea</name>
    <dbReference type="NCBI Taxonomy" id="1807691"/>
    <lineage>
        <taxon>Bacteria</taxon>
        <taxon>Pseudomonadati</taxon>
        <taxon>Bacteroidota</taxon>
        <taxon>Cytophagia</taxon>
        <taxon>Cytophagales</taxon>
        <taxon>Cyclobacteriaceae</taxon>
        <taxon>Echinicola</taxon>
    </lineage>
</organism>
<dbReference type="InterPro" id="IPR012373">
    <property type="entry name" value="Ferrdict_sens_TM"/>
</dbReference>
<keyword evidence="1" id="KW-0812">Transmembrane</keyword>
<dbReference type="RefSeq" id="WP_137402714.1">
    <property type="nucleotide sequence ID" value="NZ_BMIU01000001.1"/>
</dbReference>
<reference evidence="5" key="1">
    <citation type="journal article" date="2019" name="Int. J. Syst. Evol. Microbiol.">
        <title>The Global Catalogue of Microorganisms (GCM) 10K type strain sequencing project: providing services to taxonomists for standard genome sequencing and annotation.</title>
        <authorList>
            <consortium name="The Broad Institute Genomics Platform"/>
            <consortium name="The Broad Institute Genome Sequencing Center for Infectious Disease"/>
            <person name="Wu L."/>
            <person name="Ma J."/>
        </authorList>
    </citation>
    <scope>NUCLEOTIDE SEQUENCE [LARGE SCALE GENOMIC DNA]</scope>
    <source>
        <strain evidence="5">CGMCC 1.15407</strain>
    </source>
</reference>